<keyword evidence="2" id="KW-0342">GTP-binding</keyword>
<dbReference type="InterPro" id="IPR027417">
    <property type="entry name" value="P-loop_NTPase"/>
</dbReference>
<proteinExistence type="predicted"/>
<evidence type="ECO:0000256" key="3">
    <source>
        <dbReference type="SAM" id="MobiDB-lite"/>
    </source>
</evidence>
<gene>
    <name evidence="5" type="primary">mtg1</name>
    <name evidence="5" type="ORF">CspeluHIS016_0305520</name>
</gene>
<dbReference type="CDD" id="cd01856">
    <property type="entry name" value="YlqF"/>
    <property type="match status" value="1"/>
</dbReference>
<feature type="domain" description="G" evidence="4">
    <location>
        <begin position="144"/>
        <end position="209"/>
    </location>
</feature>
<reference evidence="5" key="1">
    <citation type="journal article" date="2023" name="BMC Genomics">
        <title>Chromosome-level genome assemblies of Cutaneotrichosporon spp. (Trichosporonales, Basidiomycota) reveal imbalanced evolution between nucleotide sequences and chromosome synteny.</title>
        <authorList>
            <person name="Kobayashi Y."/>
            <person name="Kayamori A."/>
            <person name="Aoki K."/>
            <person name="Shiwa Y."/>
            <person name="Matsutani M."/>
            <person name="Fujita N."/>
            <person name="Sugita T."/>
            <person name="Iwasaki W."/>
            <person name="Tanaka N."/>
            <person name="Takashima M."/>
        </authorList>
    </citation>
    <scope>NUCLEOTIDE SEQUENCE</scope>
    <source>
        <strain evidence="5">HIS016</strain>
    </source>
</reference>
<dbReference type="Gene3D" id="1.10.1580.10">
    <property type="match status" value="1"/>
</dbReference>
<dbReference type="Gene3D" id="3.40.50.300">
    <property type="entry name" value="P-loop containing nucleotide triphosphate hydrolases"/>
    <property type="match status" value="1"/>
</dbReference>
<sequence>MATLVRTAFPFPSKAPSWFAGHMARSLRELPALLDEVDLVFEARDARLPLTSVNPAFDAMLDRVWGHSGSGPDRKGKGKEKIVVYTKRDLAEERYEKPLTTALWTQARQRVQFIDSRVDSDVRGLLRVAALRARSAGESATDLKVLVVGMPNVGKSSLLNALRRVGVRKGKAFTTGAMPGVTRRLTGTVRVYDKPPVYVFDTPGVMVPYMGHGVAGVERGLKLALTAGLKEGLFEPEVVADYLLYRLNLRLAAEAELTPDEFQHECYTAKLPGAIARTDDLTEFLDSLALRLGALRKGGERDVDAALTFLLKQFREGRLGRWTLDDVDGLEAAYGARHGVAVHEEKLAMSQLGAIGRQVVEEIPEIEEVVNDVEPVKEVEALPSPAATLVEGVKVAAMVDDVPPPPLPATLEERVSLTVGTHIARAEEEKADADAGRNMSATQAKKAEMRAKVEFRLAKAKEKGLDRRRPVKTFGYHANRGKSASTKKRRK</sequence>
<dbReference type="PANTHER" id="PTHR45782:SF4">
    <property type="entry name" value="MITOCHONDRIAL RIBOSOME-ASSOCIATED GTPASE 1"/>
    <property type="match status" value="1"/>
</dbReference>
<dbReference type="InterPro" id="IPR023179">
    <property type="entry name" value="GTP-bd_ortho_bundle_sf"/>
</dbReference>
<dbReference type="EMBL" id="BTCM01000003">
    <property type="protein sequence ID" value="GMK56712.1"/>
    <property type="molecule type" value="Genomic_DNA"/>
</dbReference>
<evidence type="ECO:0000256" key="2">
    <source>
        <dbReference type="ARBA" id="ARBA00023134"/>
    </source>
</evidence>
<protein>
    <recommendedName>
        <fullName evidence="4">G domain-containing protein</fullName>
    </recommendedName>
</protein>
<accession>A0AAD3TUE4</accession>
<keyword evidence="1" id="KW-0547">Nucleotide-binding</keyword>
<dbReference type="Pfam" id="PF01926">
    <property type="entry name" value="MMR_HSR1"/>
    <property type="match status" value="1"/>
</dbReference>
<evidence type="ECO:0000313" key="6">
    <source>
        <dbReference type="Proteomes" id="UP001222932"/>
    </source>
</evidence>
<dbReference type="GO" id="GO:0003924">
    <property type="term" value="F:GTPase activity"/>
    <property type="evidence" value="ECO:0007669"/>
    <property type="project" value="TreeGrafter"/>
</dbReference>
<evidence type="ECO:0000259" key="4">
    <source>
        <dbReference type="Pfam" id="PF01926"/>
    </source>
</evidence>
<name>A0AAD3TUE4_9TREE</name>
<dbReference type="PANTHER" id="PTHR45782">
    <property type="entry name" value="MITOCHONDRIAL RIBOSOME-ASSOCIATED GTPASE 1"/>
    <property type="match status" value="1"/>
</dbReference>
<organism evidence="5 6">
    <name type="scientific">Cutaneotrichosporon spelunceum</name>
    <dbReference type="NCBI Taxonomy" id="1672016"/>
    <lineage>
        <taxon>Eukaryota</taxon>
        <taxon>Fungi</taxon>
        <taxon>Dikarya</taxon>
        <taxon>Basidiomycota</taxon>
        <taxon>Agaricomycotina</taxon>
        <taxon>Tremellomycetes</taxon>
        <taxon>Trichosporonales</taxon>
        <taxon>Trichosporonaceae</taxon>
        <taxon>Cutaneotrichosporon</taxon>
    </lineage>
</organism>
<evidence type="ECO:0000256" key="1">
    <source>
        <dbReference type="ARBA" id="ARBA00022741"/>
    </source>
</evidence>
<reference evidence="5" key="2">
    <citation type="submission" date="2023-06" db="EMBL/GenBank/DDBJ databases">
        <authorList>
            <person name="Kobayashi Y."/>
            <person name="Kayamori A."/>
            <person name="Aoki K."/>
            <person name="Shiwa Y."/>
            <person name="Fujita N."/>
            <person name="Sugita T."/>
            <person name="Iwasaki W."/>
            <person name="Tanaka N."/>
            <person name="Takashima M."/>
        </authorList>
    </citation>
    <scope>NUCLEOTIDE SEQUENCE</scope>
    <source>
        <strain evidence="5">HIS016</strain>
    </source>
</reference>
<dbReference type="Proteomes" id="UP001222932">
    <property type="component" value="Unassembled WGS sequence"/>
</dbReference>
<feature type="region of interest" description="Disordered" evidence="3">
    <location>
        <begin position="460"/>
        <end position="491"/>
    </location>
</feature>
<keyword evidence="6" id="KW-1185">Reference proteome</keyword>
<dbReference type="GO" id="GO:0005739">
    <property type="term" value="C:mitochondrion"/>
    <property type="evidence" value="ECO:0007669"/>
    <property type="project" value="TreeGrafter"/>
</dbReference>
<comment type="caution">
    <text evidence="5">The sequence shown here is derived from an EMBL/GenBank/DDBJ whole genome shotgun (WGS) entry which is preliminary data.</text>
</comment>
<dbReference type="SUPFAM" id="SSF52540">
    <property type="entry name" value="P-loop containing nucleoside triphosphate hydrolases"/>
    <property type="match status" value="1"/>
</dbReference>
<dbReference type="InterPro" id="IPR006073">
    <property type="entry name" value="GTP-bd"/>
</dbReference>
<evidence type="ECO:0000313" key="5">
    <source>
        <dbReference type="EMBL" id="GMK56712.1"/>
    </source>
</evidence>
<dbReference type="GO" id="GO:0005525">
    <property type="term" value="F:GTP binding"/>
    <property type="evidence" value="ECO:0007669"/>
    <property type="project" value="UniProtKB-KW"/>
</dbReference>
<dbReference type="GO" id="GO:0032543">
    <property type="term" value="P:mitochondrial translation"/>
    <property type="evidence" value="ECO:0007669"/>
    <property type="project" value="TreeGrafter"/>
</dbReference>
<dbReference type="AlphaFoldDB" id="A0AAD3TUE4"/>